<dbReference type="FunFam" id="1.25.40.10:FF:001681">
    <property type="entry name" value="Pentatricopeptide repeat-containing protein At4g33170 family"/>
    <property type="match status" value="1"/>
</dbReference>
<gene>
    <name evidence="3" type="ORF">AQUCO_09600016v1</name>
</gene>
<dbReference type="GO" id="GO:0003723">
    <property type="term" value="F:RNA binding"/>
    <property type="evidence" value="ECO:0007669"/>
    <property type="project" value="InterPro"/>
</dbReference>
<evidence type="ECO:0000256" key="1">
    <source>
        <dbReference type="ARBA" id="ARBA00022737"/>
    </source>
</evidence>
<reference evidence="3 4" key="1">
    <citation type="submission" date="2017-09" db="EMBL/GenBank/DDBJ databases">
        <title>WGS assembly of Aquilegia coerulea Goldsmith.</title>
        <authorList>
            <person name="Hodges S."/>
            <person name="Kramer E."/>
            <person name="Nordborg M."/>
            <person name="Tomkins J."/>
            <person name="Borevitz J."/>
            <person name="Derieg N."/>
            <person name="Yan J."/>
            <person name="Mihaltcheva S."/>
            <person name="Hayes R.D."/>
            <person name="Rokhsar D."/>
        </authorList>
    </citation>
    <scope>NUCLEOTIDE SEQUENCE [LARGE SCALE GENOMIC DNA]</scope>
    <source>
        <strain evidence="4">cv. Goldsmith</strain>
    </source>
</reference>
<evidence type="ECO:0000313" key="3">
    <source>
        <dbReference type="EMBL" id="PIA26158.1"/>
    </source>
</evidence>
<dbReference type="Pfam" id="PF01535">
    <property type="entry name" value="PPR"/>
    <property type="match status" value="3"/>
</dbReference>
<dbReference type="EMBL" id="KZ305113">
    <property type="protein sequence ID" value="PIA26158.1"/>
    <property type="molecule type" value="Genomic_DNA"/>
</dbReference>
<keyword evidence="4" id="KW-1185">Reference proteome</keyword>
<evidence type="ECO:0008006" key="5">
    <source>
        <dbReference type="Google" id="ProtNLM"/>
    </source>
</evidence>
<evidence type="ECO:0000313" key="4">
    <source>
        <dbReference type="Proteomes" id="UP000230069"/>
    </source>
</evidence>
<dbReference type="NCBIfam" id="TIGR00756">
    <property type="entry name" value="PPR"/>
    <property type="match status" value="5"/>
</dbReference>
<dbReference type="Gene3D" id="1.25.40.10">
    <property type="entry name" value="Tetratricopeptide repeat domain"/>
    <property type="match status" value="4"/>
</dbReference>
<dbReference type="FunFam" id="1.25.40.10:FF:000344">
    <property type="entry name" value="Pentatricopeptide repeat-containing protein"/>
    <property type="match status" value="1"/>
</dbReference>
<dbReference type="PANTHER" id="PTHR47926">
    <property type="entry name" value="PENTATRICOPEPTIDE REPEAT-CONTAINING PROTEIN"/>
    <property type="match status" value="1"/>
</dbReference>
<dbReference type="Pfam" id="PF20431">
    <property type="entry name" value="E_motif"/>
    <property type="match status" value="1"/>
</dbReference>
<dbReference type="InterPro" id="IPR046960">
    <property type="entry name" value="PPR_At4g14850-like_plant"/>
</dbReference>
<dbReference type="STRING" id="218851.A0A2G5C4E4"/>
<dbReference type="PROSITE" id="PS51375">
    <property type="entry name" value="PPR"/>
    <property type="match status" value="5"/>
</dbReference>
<dbReference type="InterPro" id="IPR011990">
    <property type="entry name" value="TPR-like_helical_dom_sf"/>
</dbReference>
<dbReference type="GO" id="GO:0009451">
    <property type="term" value="P:RNA modification"/>
    <property type="evidence" value="ECO:0007669"/>
    <property type="project" value="InterPro"/>
</dbReference>
<name>A0A2G5C4E4_AQUCA</name>
<feature type="repeat" description="PPR" evidence="2">
    <location>
        <begin position="111"/>
        <end position="145"/>
    </location>
</feature>
<evidence type="ECO:0000256" key="2">
    <source>
        <dbReference type="PROSITE-ProRule" id="PRU00708"/>
    </source>
</evidence>
<dbReference type="OrthoDB" id="185373at2759"/>
<feature type="repeat" description="PPR" evidence="2">
    <location>
        <begin position="449"/>
        <end position="484"/>
    </location>
</feature>
<feature type="repeat" description="PPR" evidence="2">
    <location>
        <begin position="414"/>
        <end position="448"/>
    </location>
</feature>
<feature type="repeat" description="PPR" evidence="2">
    <location>
        <begin position="313"/>
        <end position="347"/>
    </location>
</feature>
<dbReference type="PANTHER" id="PTHR47926:SF349">
    <property type="entry name" value="(WILD MALAYSIAN BANANA) HYPOTHETICAL PROTEIN"/>
    <property type="match status" value="1"/>
</dbReference>
<dbReference type="Proteomes" id="UP000230069">
    <property type="component" value="Unassembled WGS sequence"/>
</dbReference>
<dbReference type="InterPro" id="IPR046848">
    <property type="entry name" value="E_motif"/>
</dbReference>
<dbReference type="InterPro" id="IPR002885">
    <property type="entry name" value="PPR_rpt"/>
</dbReference>
<accession>A0A2G5C4E4</accession>
<dbReference type="Pfam" id="PF13041">
    <property type="entry name" value="PPR_2"/>
    <property type="match status" value="4"/>
</dbReference>
<dbReference type="FunFam" id="1.25.40.10:FF:000808">
    <property type="entry name" value="Pentatricopeptide repeat-containing protein At4g32430, mitochondrial"/>
    <property type="match status" value="1"/>
</dbReference>
<dbReference type="EMBL" id="KZ305113">
    <property type="protein sequence ID" value="PIA26159.1"/>
    <property type="molecule type" value="Genomic_DNA"/>
</dbReference>
<proteinExistence type="predicted"/>
<dbReference type="FunFam" id="1.25.40.10:FF:000351">
    <property type="entry name" value="Pentatricopeptide repeat-containing protein"/>
    <property type="match status" value="1"/>
</dbReference>
<dbReference type="AlphaFoldDB" id="A0A2G5C4E4"/>
<keyword evidence="1" id="KW-0677">Repeat</keyword>
<organism evidence="3 4">
    <name type="scientific">Aquilegia coerulea</name>
    <name type="common">Rocky mountain columbine</name>
    <dbReference type="NCBI Taxonomy" id="218851"/>
    <lineage>
        <taxon>Eukaryota</taxon>
        <taxon>Viridiplantae</taxon>
        <taxon>Streptophyta</taxon>
        <taxon>Embryophyta</taxon>
        <taxon>Tracheophyta</taxon>
        <taxon>Spermatophyta</taxon>
        <taxon>Magnoliopsida</taxon>
        <taxon>Ranunculales</taxon>
        <taxon>Ranunculaceae</taxon>
        <taxon>Thalictroideae</taxon>
        <taxon>Aquilegia</taxon>
    </lineage>
</organism>
<feature type="repeat" description="PPR" evidence="2">
    <location>
        <begin position="80"/>
        <end position="110"/>
    </location>
</feature>
<sequence>MLSSTSITLRKFNFISFSTTTRAFYNTFQSSQTFSIQQQQQQEDDEEKYSEILKKCTETSNSIYGRLIHAKLIKQSLLSSLFIHNHLLNMYAKCGDTVKALQLFDEMPQRNVVSWSSIIAGFVQFGASKEALGMFLCMRRDGVNPNEFTFVSVLHACSLVEGSMIQVYQVYGLIVRLGFESNVFLTNAFLTALMRHGKLVDAVELFEKCPVRDVVSWNAMIAGYLQYSYTDVPRIWCKMNYDGVKPDNFTFSSVFTGLAVLSDLEMGLQVHAQLVKQGYGDEKCVGNSLVDMYLKNRKLSEGLRAFDEMPSKDVISWTEMASGCLQCGEPNKALEVFEEMKKIGVKPNKFTLATALNACASLASLEEGKKAHVLRIKLGDEVDICVDNALLDMYAKCGFIEGAWGVFKLMKDPSVVSWTTMIMGLAQNGHARDALEIFNKMRLEHVEPNYITYICVLYACCEGGFIEEGWKYFSSMESDHGISPGEDHYACMVNLFGRVGRIKEAEDLIRSMPVRPGVLVWQTLLGACRVHGDLEAGKRAAEHALALDKEDPSTYVLLSNIFADSSNWGDVGKLRELMDTTHVKKIPGSSWVNVSGNG</sequence>
<protein>
    <recommendedName>
        <fullName evidence="5">Pentacotripeptide-repeat region of PRORP domain-containing protein</fullName>
    </recommendedName>
</protein>